<dbReference type="AlphaFoldDB" id="A0A9D2ZTT7"/>
<organism evidence="1 2">
    <name type="scientific">Candidatus Avibacteroides avistercoris</name>
    <dbReference type="NCBI Taxonomy" id="2840690"/>
    <lineage>
        <taxon>Bacteria</taxon>
        <taxon>Pseudomonadati</taxon>
        <taxon>Bacteroidota</taxon>
        <taxon>Bacteroidia</taxon>
        <taxon>Bacteroidales</taxon>
        <taxon>Bacteroidaceae</taxon>
        <taxon>Bacteroidaceae incertae sedis</taxon>
        <taxon>Candidatus Avibacteroides</taxon>
    </lineage>
</organism>
<dbReference type="Proteomes" id="UP000787625">
    <property type="component" value="Unassembled WGS sequence"/>
</dbReference>
<feature type="non-terminal residue" evidence="1">
    <location>
        <position position="1"/>
    </location>
</feature>
<proteinExistence type="predicted"/>
<reference evidence="1" key="2">
    <citation type="submission" date="2021-04" db="EMBL/GenBank/DDBJ databases">
        <authorList>
            <person name="Gilroy R."/>
        </authorList>
    </citation>
    <scope>NUCLEOTIDE SEQUENCE</scope>
    <source>
        <strain evidence="1">MalCec1-1739</strain>
    </source>
</reference>
<name>A0A9D2ZTT7_9BACT</name>
<gene>
    <name evidence="1" type="ORF">IAA93_02105</name>
</gene>
<evidence type="ECO:0000313" key="1">
    <source>
        <dbReference type="EMBL" id="HJD52508.1"/>
    </source>
</evidence>
<evidence type="ECO:0000313" key="2">
    <source>
        <dbReference type="Proteomes" id="UP000787625"/>
    </source>
</evidence>
<dbReference type="EMBL" id="DWUP01000041">
    <property type="protein sequence ID" value="HJD52508.1"/>
    <property type="molecule type" value="Genomic_DNA"/>
</dbReference>
<accession>A0A9D2ZTT7</accession>
<protein>
    <submittedName>
        <fullName evidence="1">Uncharacterized protein</fullName>
    </submittedName>
</protein>
<sequence length="535" mass="60748">AKYNPKNINGEWISCYQLIMHPNPAGKLLDIQRDGFTDTQAMSDYEVYGQFNILLTEQTDQEVNIKFIYDGAEAEVFTHNLVTWITGDGSVQCDYTDIDGVEQSITLSQGDNKLNIMAQNDGGYHLRIYPTASDGLDCTYLTVDGYDEYALLEQYEDDGYADIVFYETNVNKNLYVTFAEPPEYDMSINYSVYGSGETDYTYVSDTTGETVEGYMRMGNNIFEDILFDNGYKLNVIPQPAEGFEVTSIIIDDVDDADALAQYKESGSFEIVSEQGHESFYLEIVYEQTEPVETVTHEVKLKANGNIIWQFKHSNVAEQRQDVFTIYDKDTTVVLPDGAFCTWNYSANPDYVVKGLTIDGELWDQYYVSVDRDMEIGIEAVPNEYYSVNVEEPSEGELYVQYANFSIEIGDYEWVDLPRGQQVPTGTDIRVTIYAYDFYAINHIYVNDEAVVTFTAQDDVFKYTYETTVWSDLNVRVDFHYLSSVNDTSADPVEMHVYSVDGRLMKSCMARTPQEAATGLPDGIYIVNGQKVVVND</sequence>
<reference evidence="1" key="1">
    <citation type="journal article" date="2021" name="PeerJ">
        <title>Extensive microbial diversity within the chicken gut microbiome revealed by metagenomics and culture.</title>
        <authorList>
            <person name="Gilroy R."/>
            <person name="Ravi A."/>
            <person name="Getino M."/>
            <person name="Pursley I."/>
            <person name="Horton D.L."/>
            <person name="Alikhan N.F."/>
            <person name="Baker D."/>
            <person name="Gharbi K."/>
            <person name="Hall N."/>
            <person name="Watson M."/>
            <person name="Adriaenssens E.M."/>
            <person name="Foster-Nyarko E."/>
            <person name="Jarju S."/>
            <person name="Secka A."/>
            <person name="Antonio M."/>
            <person name="Oren A."/>
            <person name="Chaudhuri R.R."/>
            <person name="La Ragione R."/>
            <person name="Hildebrand F."/>
            <person name="Pallen M.J."/>
        </authorList>
    </citation>
    <scope>NUCLEOTIDE SEQUENCE</scope>
    <source>
        <strain evidence="1">MalCec1-1739</strain>
    </source>
</reference>
<comment type="caution">
    <text evidence="1">The sequence shown here is derived from an EMBL/GenBank/DDBJ whole genome shotgun (WGS) entry which is preliminary data.</text>
</comment>